<comment type="caution">
    <text evidence="1">The sequence shown here is derived from an EMBL/GenBank/DDBJ whole genome shotgun (WGS) entry which is preliminary data.</text>
</comment>
<dbReference type="GO" id="GO:0047355">
    <property type="term" value="F:CDP-glycerol glycerophosphotransferase activity"/>
    <property type="evidence" value="ECO:0007669"/>
    <property type="project" value="InterPro"/>
</dbReference>
<dbReference type="GO" id="GO:0016020">
    <property type="term" value="C:membrane"/>
    <property type="evidence" value="ECO:0007669"/>
    <property type="project" value="InterPro"/>
</dbReference>
<proteinExistence type="predicted"/>
<dbReference type="InterPro" id="IPR016886">
    <property type="entry name" value="UCP028458_glyceroPtfrase"/>
</dbReference>
<protein>
    <submittedName>
        <fullName evidence="1">CDP-glycerol glycerophosphotransferase</fullName>
    </submittedName>
</protein>
<reference evidence="1" key="2">
    <citation type="submission" date="2020-09" db="EMBL/GenBank/DDBJ databases">
        <authorList>
            <person name="Sun Q."/>
            <person name="Kim S."/>
        </authorList>
    </citation>
    <scope>NUCLEOTIDE SEQUENCE</scope>
    <source>
        <strain evidence="1">KCTC 32020</strain>
    </source>
</reference>
<dbReference type="InterPro" id="IPR007554">
    <property type="entry name" value="Glycerophosphate_synth"/>
</dbReference>
<accession>A0A918Z825</accession>
<gene>
    <name evidence="1" type="ORF">GCM10007167_22240</name>
</gene>
<keyword evidence="2" id="KW-1185">Reference proteome</keyword>
<dbReference type="SUPFAM" id="SSF53756">
    <property type="entry name" value="UDP-Glycosyltransferase/glycogen phosphorylase"/>
    <property type="match status" value="1"/>
</dbReference>
<dbReference type="AlphaFoldDB" id="A0A918Z825"/>
<dbReference type="EMBL" id="BNCF01000013">
    <property type="protein sequence ID" value="GHE39755.1"/>
    <property type="molecule type" value="Genomic_DNA"/>
</dbReference>
<name>A0A918Z825_9GAMM</name>
<dbReference type="PIRSF" id="PIRSF028458">
    <property type="entry name" value="UCP028458_glyceroPtfrase"/>
    <property type="match status" value="1"/>
</dbReference>
<dbReference type="Pfam" id="PF04464">
    <property type="entry name" value="Glyphos_transf"/>
    <property type="match status" value="1"/>
</dbReference>
<reference evidence="1" key="1">
    <citation type="journal article" date="2014" name="Int. J. Syst. Evol. Microbiol.">
        <title>Complete genome sequence of Corynebacterium casei LMG S-19264T (=DSM 44701T), isolated from a smear-ripened cheese.</title>
        <authorList>
            <consortium name="US DOE Joint Genome Institute (JGI-PGF)"/>
            <person name="Walter F."/>
            <person name="Albersmeier A."/>
            <person name="Kalinowski J."/>
            <person name="Ruckert C."/>
        </authorList>
    </citation>
    <scope>NUCLEOTIDE SEQUENCE</scope>
    <source>
        <strain evidence="1">KCTC 32020</strain>
    </source>
</reference>
<evidence type="ECO:0000313" key="2">
    <source>
        <dbReference type="Proteomes" id="UP000636453"/>
    </source>
</evidence>
<dbReference type="Proteomes" id="UP000636453">
    <property type="component" value="Unassembled WGS sequence"/>
</dbReference>
<organism evidence="1 2">
    <name type="scientific">Vulcaniibacterium thermophilum</name>
    <dbReference type="NCBI Taxonomy" id="1169913"/>
    <lineage>
        <taxon>Bacteria</taxon>
        <taxon>Pseudomonadati</taxon>
        <taxon>Pseudomonadota</taxon>
        <taxon>Gammaproteobacteria</taxon>
        <taxon>Lysobacterales</taxon>
        <taxon>Lysobacteraceae</taxon>
        <taxon>Vulcaniibacterium</taxon>
    </lineage>
</organism>
<evidence type="ECO:0000313" key="1">
    <source>
        <dbReference type="EMBL" id="GHE39755.1"/>
    </source>
</evidence>
<sequence length="366" mass="40630">MQAEIGTRVRVGDALMADFLLFATERYGLPILQPLAEALQAAGHRPHALLVRGAAGARLSGVPALDVRQAVALRPRAVFSAANDVPTFVRGAKVQLFHGFNVEKRGDARGHFRIRGVFDLYCTQGPATTAPFRELARRHGHFAVVETGWPKLDPLFQADSPVQREAQALRASAHGRPVVLFASTFTERLSAAPHLHDAIAAEIARGERYWLLTLHPKCVPALFERYRALAGPNAAFVETEQLIVAQRAADVLVADTTSVVSEFVVQRKPVVTFRNRAPKPHMLDFDDPARLPEMLARAFAPDRSLREAIAAYADAIHPWRDGRSSERVIAATEALLRGELGRLRRKPMTAWWRALQIRRELGYWGF</sequence>